<gene>
    <name evidence="1" type="ORF">JCM19235_6742</name>
</gene>
<keyword evidence="2" id="KW-1185">Reference proteome</keyword>
<dbReference type="STRING" id="990268.JCM19235_6742"/>
<organism evidence="1 2">
    <name type="scientific">Vibrio maritimus</name>
    <dbReference type="NCBI Taxonomy" id="990268"/>
    <lineage>
        <taxon>Bacteria</taxon>
        <taxon>Pseudomonadati</taxon>
        <taxon>Pseudomonadota</taxon>
        <taxon>Gammaproteobacteria</taxon>
        <taxon>Vibrionales</taxon>
        <taxon>Vibrionaceae</taxon>
        <taxon>Vibrio</taxon>
    </lineage>
</organism>
<protein>
    <submittedName>
        <fullName evidence="1">Uncharacterized protein</fullName>
    </submittedName>
</protein>
<dbReference type="OrthoDB" id="5888987at2"/>
<accession>A0A090RVD2</accession>
<evidence type="ECO:0000313" key="2">
    <source>
        <dbReference type="Proteomes" id="UP000029228"/>
    </source>
</evidence>
<dbReference type="EMBL" id="BBMR01000002">
    <property type="protein sequence ID" value="GAL18189.1"/>
    <property type="molecule type" value="Genomic_DNA"/>
</dbReference>
<reference evidence="1 2" key="1">
    <citation type="submission" date="2014-09" db="EMBL/GenBank/DDBJ databases">
        <title>Vibrio maritimus JCM 19235. (C45) whole genome shotgun sequence.</title>
        <authorList>
            <person name="Sawabe T."/>
            <person name="Meirelles P."/>
            <person name="Nakanishi M."/>
            <person name="Sayaka M."/>
            <person name="Hattori M."/>
            <person name="Ohkuma M."/>
        </authorList>
    </citation>
    <scope>NUCLEOTIDE SEQUENCE [LARGE SCALE GENOMIC DNA]</scope>
    <source>
        <strain evidence="2">JCM19235</strain>
    </source>
</reference>
<comment type="caution">
    <text evidence="1">The sequence shown here is derived from an EMBL/GenBank/DDBJ whole genome shotgun (WGS) entry which is preliminary data.</text>
</comment>
<dbReference type="Proteomes" id="UP000029228">
    <property type="component" value="Unassembled WGS sequence"/>
</dbReference>
<name>A0A090RVD2_9VIBR</name>
<sequence>MLLDNVVHSIRRFKTDCQALCLQHYPAVHNGGLTSHHLSLAFARRIKSDFEQQSLSAEIVPLDCSEPPKLSSTYRVTTSYGTVWVLAYHFVNGNQNSRDHIYSLINEWLAEYQFAVQQRDLLVIIADHWLSRCHQSRSLISWWSNDTQLDEAAYIKQGVRLLPSETSMSSTLSERFGVVPNYVTHIHPLTKPGSGETVLKYVQLYAVTTM</sequence>
<dbReference type="AlphaFoldDB" id="A0A090RVD2"/>
<evidence type="ECO:0000313" key="1">
    <source>
        <dbReference type="EMBL" id="GAL18189.1"/>
    </source>
</evidence>
<reference evidence="1 2" key="2">
    <citation type="submission" date="2014-09" db="EMBL/GenBank/DDBJ databases">
        <authorList>
            <consortium name="NBRP consortium"/>
            <person name="Sawabe T."/>
            <person name="Meirelles P."/>
            <person name="Nakanishi M."/>
            <person name="Sayaka M."/>
            <person name="Hattori M."/>
            <person name="Ohkuma M."/>
        </authorList>
    </citation>
    <scope>NUCLEOTIDE SEQUENCE [LARGE SCALE GENOMIC DNA]</scope>
    <source>
        <strain evidence="2">JCM19235</strain>
    </source>
</reference>
<proteinExistence type="predicted"/>